<dbReference type="Pfam" id="PF13517">
    <property type="entry name" value="FG-GAP_3"/>
    <property type="match status" value="4"/>
</dbReference>
<keyword evidence="4" id="KW-1185">Reference proteome</keyword>
<evidence type="ECO:0000313" key="4">
    <source>
        <dbReference type="Proteomes" id="UP001204144"/>
    </source>
</evidence>
<reference evidence="3 4" key="1">
    <citation type="submission" date="2018-11" db="EMBL/GenBank/DDBJ databases">
        <title>Novel bacteria species description.</title>
        <authorList>
            <person name="Han J.-H."/>
        </authorList>
    </citation>
    <scope>NUCLEOTIDE SEQUENCE [LARGE SCALE GENOMIC DNA]</scope>
    <source>
        <strain evidence="3 4">KCTC23259</strain>
    </source>
</reference>
<dbReference type="EMBL" id="RJUF01000195">
    <property type="protein sequence ID" value="MCP9766191.1"/>
    <property type="molecule type" value="Genomic_DNA"/>
</dbReference>
<proteinExistence type="predicted"/>
<dbReference type="PROSITE" id="PS51257">
    <property type="entry name" value="PROKAR_LIPOPROTEIN"/>
    <property type="match status" value="1"/>
</dbReference>
<dbReference type="PANTHER" id="PTHR16026:SF0">
    <property type="entry name" value="CARTILAGE ACIDIC PROTEIN 1"/>
    <property type="match status" value="1"/>
</dbReference>
<dbReference type="InterPro" id="IPR013517">
    <property type="entry name" value="FG-GAP"/>
</dbReference>
<keyword evidence="1" id="KW-0732">Signal</keyword>
<feature type="domain" description="ASPIC/UnbV" evidence="2">
    <location>
        <begin position="527"/>
        <end position="590"/>
    </location>
</feature>
<dbReference type="Gene3D" id="2.130.10.130">
    <property type="entry name" value="Integrin alpha, N-terminal"/>
    <property type="match status" value="5"/>
</dbReference>
<protein>
    <submittedName>
        <fullName evidence="3">RNA-binding protein</fullName>
    </submittedName>
</protein>
<name>A0AAE3KWS2_9BACT</name>
<dbReference type="SUPFAM" id="SSF69318">
    <property type="entry name" value="Integrin alpha N-terminal domain"/>
    <property type="match status" value="3"/>
</dbReference>
<gene>
    <name evidence="3" type="ORF">EGI31_24905</name>
</gene>
<evidence type="ECO:0000259" key="2">
    <source>
        <dbReference type="Pfam" id="PF07593"/>
    </source>
</evidence>
<dbReference type="Proteomes" id="UP001204144">
    <property type="component" value="Unassembled WGS sequence"/>
</dbReference>
<comment type="caution">
    <text evidence="3">The sequence shown here is derived from an EMBL/GenBank/DDBJ whole genome shotgun (WGS) entry which is preliminary data.</text>
</comment>
<dbReference type="PANTHER" id="PTHR16026">
    <property type="entry name" value="CARTILAGE ACIDIC PROTEIN 1"/>
    <property type="match status" value="1"/>
</dbReference>
<organism evidence="3 4">
    <name type="scientific">Lacihabitans soyangensis</name>
    <dbReference type="NCBI Taxonomy" id="869394"/>
    <lineage>
        <taxon>Bacteria</taxon>
        <taxon>Pseudomonadati</taxon>
        <taxon>Bacteroidota</taxon>
        <taxon>Cytophagia</taxon>
        <taxon>Cytophagales</taxon>
        <taxon>Leadbetterellaceae</taxon>
        <taxon>Lacihabitans</taxon>
    </lineage>
</organism>
<evidence type="ECO:0000256" key="1">
    <source>
        <dbReference type="ARBA" id="ARBA00022729"/>
    </source>
</evidence>
<evidence type="ECO:0000313" key="3">
    <source>
        <dbReference type="EMBL" id="MCP9766191.1"/>
    </source>
</evidence>
<dbReference type="AlphaFoldDB" id="A0AAE3KWS2"/>
<dbReference type="InterPro" id="IPR027039">
    <property type="entry name" value="Crtac1"/>
</dbReference>
<sequence>MKPIFLCFGCLLFFVACKRNGDTLFEKMSASDTNVSFSNDIISSDSLNAFTFTNFYNGGGVGVGDFNNDGLSDVFFTGNQVSSKLYLNKGDFKFEDITTSAGLNTQSWCNGVSVVDINNDGWDDLYISVGYHKLLKNTQNLLFINQRTKTPTFKQQAAEYGLDFVGYSTQSVFFDYDIDGDLDVFLLNTSPDTQNPSYQRVAINDGSHPSASKLYKNEGLKDGHPVFVDVSEEAGVTYEGLGLGVVVSDLNNDGLPDIYCSNDFMSSDVLYLNKGNGKFENVVKSAMPHTAMSGMGVDAADINLDGKVDVFQLDMMPEENARQKQMLGRQDYDRKELSVLNPYLYQLQYMRNMLQVNLGNDGTIPQFSENGLLAGVAKTDWSWGTMLCDFDNDNFKDIFISNGYRKNVTDLDFISYYRNNNMFGSDAYRKENRTGLIEKVPEIPLKNYAYRNTGDLQFEDVSAKWGLDELSYSNGSSYADLDNDGDLDLIINNLDSEASIYKNKTNENKTTKSVRIDFEGSGSNLSGFGAKIEAWVGGKLLLFENYPVRGYLSSVQKGVLVGLGQNNTIDSLTVTWSDGKSQVLKNLKKNLKLRYKDASFRDSKSEKIEPLFQLVEDQFDYQHLESDFNDFNQTASLHKMLSKFGPAIAKADINADGLEDFVVGGAYRGSETMVFIQNSKGQFSKTQEISTSKNMEVGALTFLDVDKDGDQDLVFAGGSCERPLDIPEAFQPQLWLNDGKGKFSFSPNLPAFNVSSQLIISFDFDKDNDPDLFIGGRMIPNQYPSEPSSYILRNDNGVFKDVTSQVAPFLRNLGMVCDAVVTDTNKDGFADIALIGEWMPLTILQNTKGKFTLKQQQNTEGWWNTMEVSDLNKDGHDDFLLGNEGLNTFYKASANQPVVMLVKDFDNDQKLDPVMGHYLQNKLVPVHPRENLNLQIIGFRRKYITFKDYSKALFDDLFTEEEKKGALRKEVKELRSCMAMSNGKGDFDLKPLPWQVQASPIYSFIVDDLNHDGIADIICTGNFHPNEAHQGRQDASRGTVLIGNGKGNFESLSFEKSGLNLLGDTRKSLFFRDSKTLVTFFNSGKAQVYKTQRALK</sequence>
<dbReference type="InterPro" id="IPR011519">
    <property type="entry name" value="UnbV_ASPIC"/>
</dbReference>
<accession>A0AAE3KWS2</accession>
<dbReference type="InterPro" id="IPR028994">
    <property type="entry name" value="Integrin_alpha_N"/>
</dbReference>
<dbReference type="Pfam" id="PF07593">
    <property type="entry name" value="UnbV_ASPIC"/>
    <property type="match status" value="1"/>
</dbReference>